<dbReference type="InterPro" id="IPR036514">
    <property type="entry name" value="SGNH_hydro_sf"/>
</dbReference>
<evidence type="ECO:0000259" key="1">
    <source>
        <dbReference type="Pfam" id="PF13472"/>
    </source>
</evidence>
<evidence type="ECO:0000313" key="3">
    <source>
        <dbReference type="Proteomes" id="UP000612282"/>
    </source>
</evidence>
<dbReference type="Gene3D" id="2.60.120.260">
    <property type="entry name" value="Galactose-binding domain-like"/>
    <property type="match status" value="1"/>
</dbReference>
<comment type="caution">
    <text evidence="2">The sequence shown here is derived from an EMBL/GenBank/DDBJ whole genome shotgun (WGS) entry which is preliminary data.</text>
</comment>
<name>A0ABQ3XCN9_9ACTN</name>
<dbReference type="Proteomes" id="UP000612282">
    <property type="component" value="Unassembled WGS sequence"/>
</dbReference>
<feature type="domain" description="SGNH hydrolase-type esterase" evidence="1">
    <location>
        <begin position="172"/>
        <end position="361"/>
    </location>
</feature>
<sequence>MITTPITEALLFGAAELETTGSGLLPHRLPGWARAHTDDPQLAMVEAQPSGVRLRLRTRATVVELDTLPTRRSYAGLPDRPHGVYDLLVDGRLTAQATAPTATVITVDLATGSAGVEPGVPGTVTFAGLGDADKTVEIWLPHNEVTELVALRSDAPVEPAPPAGRPVWLHHGSSISHGSDAASPSATWPAIAAAAANLELINLGLGGGALLDPFTARVMRDTPADVISVKIGINLVNADLMRLRAFGPAVHGFLDTIRDGHPGAPLLVMSPIHCPIHEDTPGPGAFDMDALREGRVMFRATGEPAPGLLTLRVIREELSRIVAQRAGRDPNIHYLNGLDLYHEGDAPLPDRLHPDAATHRLIGERFALRVPGLLL</sequence>
<keyword evidence="3" id="KW-1185">Reference proteome</keyword>
<reference evidence="2 3" key="1">
    <citation type="submission" date="2021-01" db="EMBL/GenBank/DDBJ databases">
        <title>Whole genome shotgun sequence of Actinoplanes couchii NBRC 106145.</title>
        <authorList>
            <person name="Komaki H."/>
            <person name="Tamura T."/>
        </authorList>
    </citation>
    <scope>NUCLEOTIDE SEQUENCE [LARGE SCALE GENOMIC DNA]</scope>
    <source>
        <strain evidence="2 3">NBRC 106145</strain>
    </source>
</reference>
<gene>
    <name evidence="2" type="ORF">Aco03nite_046820</name>
</gene>
<accession>A0ABQ3XCN9</accession>
<dbReference type="RefSeq" id="WP_239145366.1">
    <property type="nucleotide sequence ID" value="NZ_BAAAQE010000034.1"/>
</dbReference>
<proteinExistence type="predicted"/>
<organism evidence="2 3">
    <name type="scientific">Actinoplanes couchii</name>
    <dbReference type="NCBI Taxonomy" id="403638"/>
    <lineage>
        <taxon>Bacteria</taxon>
        <taxon>Bacillati</taxon>
        <taxon>Actinomycetota</taxon>
        <taxon>Actinomycetes</taxon>
        <taxon>Micromonosporales</taxon>
        <taxon>Micromonosporaceae</taxon>
        <taxon>Actinoplanes</taxon>
    </lineage>
</organism>
<dbReference type="EMBL" id="BOMG01000057">
    <property type="protein sequence ID" value="GID56278.1"/>
    <property type="molecule type" value="Genomic_DNA"/>
</dbReference>
<dbReference type="Pfam" id="PF13472">
    <property type="entry name" value="Lipase_GDSL_2"/>
    <property type="match status" value="1"/>
</dbReference>
<dbReference type="InterPro" id="IPR013830">
    <property type="entry name" value="SGNH_hydro"/>
</dbReference>
<evidence type="ECO:0000313" key="2">
    <source>
        <dbReference type="EMBL" id="GID56278.1"/>
    </source>
</evidence>
<protein>
    <submittedName>
        <fullName evidence="2">Lipase</fullName>
    </submittedName>
</protein>
<dbReference type="SUPFAM" id="SSF52266">
    <property type="entry name" value="SGNH hydrolase"/>
    <property type="match status" value="1"/>
</dbReference>
<dbReference type="Gene3D" id="3.40.50.1110">
    <property type="entry name" value="SGNH hydrolase"/>
    <property type="match status" value="1"/>
</dbReference>